<proteinExistence type="predicted"/>
<dbReference type="InterPro" id="IPR050863">
    <property type="entry name" value="CenT-Element_Derived"/>
</dbReference>
<evidence type="ECO:0000259" key="1">
    <source>
        <dbReference type="Pfam" id="PF03184"/>
    </source>
</evidence>
<keyword evidence="3" id="KW-1185">Reference proteome</keyword>
<evidence type="ECO:0000313" key="2">
    <source>
        <dbReference type="Ensembl" id="ENSAOWP00000016765.1"/>
    </source>
</evidence>
<dbReference type="Ensembl" id="ENSAOWT00000019045.1">
    <property type="protein sequence ID" value="ENSAOWP00000016765.1"/>
    <property type="gene ID" value="ENSAOWG00000011453.1"/>
</dbReference>
<accession>A0A8B9PU96</accession>
<dbReference type="AlphaFoldDB" id="A0A8B9PU96"/>
<feature type="domain" description="DDE-1" evidence="1">
    <location>
        <begin position="5"/>
        <end position="91"/>
    </location>
</feature>
<dbReference type="PANTHER" id="PTHR19303:SF26">
    <property type="entry name" value="TIGGER TRANSPOSABLE ELEMENT-DERIVED PROTEIN 1"/>
    <property type="match status" value="1"/>
</dbReference>
<dbReference type="Proteomes" id="UP000694424">
    <property type="component" value="Unplaced"/>
</dbReference>
<dbReference type="PANTHER" id="PTHR19303">
    <property type="entry name" value="TRANSPOSON"/>
    <property type="match status" value="1"/>
</dbReference>
<reference evidence="2" key="1">
    <citation type="submission" date="2025-08" db="UniProtKB">
        <authorList>
            <consortium name="Ensembl"/>
        </authorList>
    </citation>
    <scope>IDENTIFICATION</scope>
</reference>
<sequence>MEMYREINVFMPANTTSILQPMDQRVILTFKSYYLRNTFRKALAAIDSDSSDGSGQSKLKTFWKGFAILDAIKNIRDSWEEVKISTLTEVWKKLIPALMDDLEGFKTSVEEVTADVVEIARELELEVEPEDVTELLQSHDKTLTDEELLPMDEQRKWFLEMESTPGEDVANIVERTTKDLEY</sequence>
<dbReference type="Pfam" id="PF03184">
    <property type="entry name" value="DDE_1"/>
    <property type="match status" value="1"/>
</dbReference>
<reference evidence="2" key="2">
    <citation type="submission" date="2025-09" db="UniProtKB">
        <authorList>
            <consortium name="Ensembl"/>
        </authorList>
    </citation>
    <scope>IDENTIFICATION</scope>
</reference>
<evidence type="ECO:0000313" key="3">
    <source>
        <dbReference type="Proteomes" id="UP000694424"/>
    </source>
</evidence>
<protein>
    <recommendedName>
        <fullName evidence="1">DDE-1 domain-containing protein</fullName>
    </recommendedName>
</protein>
<dbReference type="InterPro" id="IPR004875">
    <property type="entry name" value="DDE_SF_endonuclease_dom"/>
</dbReference>
<name>A0A8B9PU96_APTOW</name>
<dbReference type="GO" id="GO:0003677">
    <property type="term" value="F:DNA binding"/>
    <property type="evidence" value="ECO:0007669"/>
    <property type="project" value="TreeGrafter"/>
</dbReference>
<dbReference type="GO" id="GO:0005634">
    <property type="term" value="C:nucleus"/>
    <property type="evidence" value="ECO:0007669"/>
    <property type="project" value="TreeGrafter"/>
</dbReference>
<organism evidence="2 3">
    <name type="scientific">Apteryx owenii</name>
    <name type="common">Little spotted kiwi</name>
    <dbReference type="NCBI Taxonomy" id="8824"/>
    <lineage>
        <taxon>Eukaryota</taxon>
        <taxon>Metazoa</taxon>
        <taxon>Chordata</taxon>
        <taxon>Craniata</taxon>
        <taxon>Vertebrata</taxon>
        <taxon>Euteleostomi</taxon>
        <taxon>Archelosauria</taxon>
        <taxon>Archosauria</taxon>
        <taxon>Dinosauria</taxon>
        <taxon>Saurischia</taxon>
        <taxon>Theropoda</taxon>
        <taxon>Coelurosauria</taxon>
        <taxon>Aves</taxon>
        <taxon>Palaeognathae</taxon>
        <taxon>Apterygiformes</taxon>
        <taxon>Apterygidae</taxon>
        <taxon>Apteryx</taxon>
    </lineage>
</organism>